<name>A0AAD6G2B8_9EURO</name>
<dbReference type="RefSeq" id="XP_056766207.1">
    <property type="nucleotide sequence ID" value="XM_056910503.1"/>
</dbReference>
<evidence type="ECO:0000313" key="2">
    <source>
        <dbReference type="EMBL" id="KAJ5450672.1"/>
    </source>
</evidence>
<dbReference type="PANTHER" id="PTHR37015:SF2">
    <property type="entry name" value="REVERSE TRANSCRIPTASE DOMAIN-CONTAINING PROTEIN"/>
    <property type="match status" value="1"/>
</dbReference>
<proteinExistence type="predicted"/>
<dbReference type="AlphaFoldDB" id="A0AAD6G2B8"/>
<reference evidence="2" key="1">
    <citation type="submission" date="2022-12" db="EMBL/GenBank/DDBJ databases">
        <authorList>
            <person name="Petersen C."/>
        </authorList>
    </citation>
    <scope>NUCLEOTIDE SEQUENCE</scope>
    <source>
        <strain evidence="2">IBT 16125</strain>
    </source>
</reference>
<feature type="region of interest" description="Disordered" evidence="1">
    <location>
        <begin position="71"/>
        <end position="93"/>
    </location>
</feature>
<dbReference type="GeneID" id="81600746"/>
<reference evidence="2" key="2">
    <citation type="journal article" date="2023" name="IMA Fungus">
        <title>Comparative genomic study of the Penicillium genus elucidates a diverse pangenome and 15 lateral gene transfer events.</title>
        <authorList>
            <person name="Petersen C."/>
            <person name="Sorensen T."/>
            <person name="Nielsen M.R."/>
            <person name="Sondergaard T.E."/>
            <person name="Sorensen J.L."/>
            <person name="Fitzpatrick D.A."/>
            <person name="Frisvad J.C."/>
            <person name="Nielsen K.L."/>
        </authorList>
    </citation>
    <scope>NUCLEOTIDE SEQUENCE</scope>
    <source>
        <strain evidence="2">IBT 16125</strain>
    </source>
</reference>
<dbReference type="Proteomes" id="UP001213681">
    <property type="component" value="Unassembled WGS sequence"/>
</dbReference>
<protein>
    <recommendedName>
        <fullName evidence="4">Reverse transcriptase domain-containing protein</fullName>
    </recommendedName>
</protein>
<dbReference type="CDD" id="cd01709">
    <property type="entry name" value="RT_like_1"/>
    <property type="match status" value="1"/>
</dbReference>
<evidence type="ECO:0000256" key="1">
    <source>
        <dbReference type="SAM" id="MobiDB-lite"/>
    </source>
</evidence>
<sequence>MASAGALPQTLKSITATKIKELSKQRVLFGKRKADILAAANAAPDLRTRARILLDGLSRLKGYPKDSLDKDDLDLDVNSSDEGSDDDVEITSPGMGQLYQADHTNIRRFIVQGRYDQSISESALKDWIARLEKDLRFLELKHEHASFYSKLVTEWLSHLDDVKPAPAIDQTDDAASTKSDAGFENVGRREMHEQRAQWESLVFTSDNQVTEDSINAYLDDLFKKTKLSRQALKELRESVQKFGTDLATKGEWLDVDELQWVSKALMKSDLLSSEKTTILKEFMRNKEVLQEVADVLNMRLASLDSWSWGSDGIPVEMRRQLNGKYRVFMDEDLLDSLLLQYLGTTWACQLRLVFKLYFSSRAWDSVLESIPKEDIERRKYFLGKGTNVGAAGINQVRMRNYGDKYFLSQLPINNREGARSYDDNAEVKNALDTKHSLLHLLITESLVQKDKHGEFTAIRSDYQWFGPSLPHVTVLTVLKYFGIPELWLNFFKVFLEAPLKFVQDGPTASTQIRKRGVPMSHTLSDVFGESVLFCMDYAVNQSTKGGILYRLHDDFWFWGAEETCEKAWEAMTHYAKIMGLQFNEEKTGTVRMGKAQEKRSSVLPSGEIRWGFLVLDAEQGRFVIDQAQVDHHIEELDRQLSSCKSVFTWVQAWNGYFGRFFTNNFAKPAMCFGRDHIDMAVSTLSRIERTLFSKTSDKKPENGVSVTNYLRSVIAERFDIHDLPEGFFYYPVELGGLGLLNPYIRLLAMRENIKQTPQRLLQKAALHDESTYQLDKERFEKQGSDSLKTWKDKNGKPVPFMSLEEYTLYPETYSINLQQAYQQLIEVPEEKSLPATASFTKSQNGLKGPKGKAAKPGAISANWAKMTPYWRWVAELYHDEMVRTYGSLAAVNREFMPLGVVKTLQERRFRWQG</sequence>
<accession>A0AAD6G2B8</accession>
<evidence type="ECO:0008006" key="4">
    <source>
        <dbReference type="Google" id="ProtNLM"/>
    </source>
</evidence>
<keyword evidence="3" id="KW-1185">Reference proteome</keyword>
<organism evidence="2 3">
    <name type="scientific">Penicillium daleae</name>
    <dbReference type="NCBI Taxonomy" id="63821"/>
    <lineage>
        <taxon>Eukaryota</taxon>
        <taxon>Fungi</taxon>
        <taxon>Dikarya</taxon>
        <taxon>Ascomycota</taxon>
        <taxon>Pezizomycotina</taxon>
        <taxon>Eurotiomycetes</taxon>
        <taxon>Eurotiomycetidae</taxon>
        <taxon>Eurotiales</taxon>
        <taxon>Aspergillaceae</taxon>
        <taxon>Penicillium</taxon>
    </lineage>
</organism>
<dbReference type="PANTHER" id="PTHR37015">
    <property type="entry name" value="REVERSE TRANSCRIPTASE DOMAIN-CONTAINING PROTEIN"/>
    <property type="match status" value="1"/>
</dbReference>
<evidence type="ECO:0000313" key="3">
    <source>
        <dbReference type="Proteomes" id="UP001213681"/>
    </source>
</evidence>
<comment type="caution">
    <text evidence="2">The sequence shown here is derived from an EMBL/GenBank/DDBJ whole genome shotgun (WGS) entry which is preliminary data.</text>
</comment>
<gene>
    <name evidence="2" type="ORF">N7458_007121</name>
</gene>
<dbReference type="EMBL" id="JAPVEA010000006">
    <property type="protein sequence ID" value="KAJ5450672.1"/>
    <property type="molecule type" value="Genomic_DNA"/>
</dbReference>